<reference evidence="1" key="1">
    <citation type="journal article" date="2020" name="bioRxiv">
        <title>Comparative genomics of Chlamydomonas.</title>
        <authorList>
            <person name="Craig R.J."/>
            <person name="Hasan A.R."/>
            <person name="Ness R.W."/>
            <person name="Keightley P.D."/>
        </authorList>
    </citation>
    <scope>NUCLEOTIDE SEQUENCE</scope>
    <source>
        <strain evidence="1">CCAP 11/173</strain>
    </source>
</reference>
<evidence type="ECO:0000313" key="2">
    <source>
        <dbReference type="Proteomes" id="UP000613740"/>
    </source>
</evidence>
<name>A0A835W2L6_9CHLO</name>
<sequence>MRTLRIAPHRSTPLRITPVHCRRRRRRCCARRLQAPAAVGLHTALKAPEDKFIRLCPQYPGDRAYGYCLPLP</sequence>
<protein>
    <submittedName>
        <fullName evidence="1">Uncharacterized protein</fullName>
    </submittedName>
</protein>
<proteinExistence type="predicted"/>
<evidence type="ECO:0000313" key="1">
    <source>
        <dbReference type="EMBL" id="KAG2438267.1"/>
    </source>
</evidence>
<dbReference type="EMBL" id="JAEHOD010000044">
    <property type="protein sequence ID" value="KAG2438267.1"/>
    <property type="molecule type" value="Genomic_DNA"/>
</dbReference>
<keyword evidence="2" id="KW-1185">Reference proteome</keyword>
<dbReference type="AlphaFoldDB" id="A0A835W2L6"/>
<gene>
    <name evidence="1" type="ORF">HYH02_010965</name>
</gene>
<comment type="caution">
    <text evidence="1">The sequence shown here is derived from an EMBL/GenBank/DDBJ whole genome shotgun (WGS) entry which is preliminary data.</text>
</comment>
<organism evidence="1 2">
    <name type="scientific">Chlamydomonas schloesseri</name>
    <dbReference type="NCBI Taxonomy" id="2026947"/>
    <lineage>
        <taxon>Eukaryota</taxon>
        <taxon>Viridiplantae</taxon>
        <taxon>Chlorophyta</taxon>
        <taxon>core chlorophytes</taxon>
        <taxon>Chlorophyceae</taxon>
        <taxon>CS clade</taxon>
        <taxon>Chlamydomonadales</taxon>
        <taxon>Chlamydomonadaceae</taxon>
        <taxon>Chlamydomonas</taxon>
    </lineage>
</organism>
<dbReference type="Proteomes" id="UP000613740">
    <property type="component" value="Unassembled WGS sequence"/>
</dbReference>
<accession>A0A835W2L6</accession>